<feature type="compositionally biased region" description="Low complexity" evidence="1">
    <location>
        <begin position="1"/>
        <end position="26"/>
    </location>
</feature>
<accession>A0A8W7PUQ3</accession>
<name>A0A8W7PUQ3_ANOCL</name>
<dbReference type="AlphaFoldDB" id="A0A8W7PUQ3"/>
<feature type="region of interest" description="Disordered" evidence="1">
    <location>
        <begin position="1"/>
        <end position="51"/>
    </location>
</feature>
<dbReference type="Proteomes" id="UP000075882">
    <property type="component" value="Unassembled WGS sequence"/>
</dbReference>
<protein>
    <submittedName>
        <fullName evidence="2">Uncharacterized protein</fullName>
    </submittedName>
</protein>
<dbReference type="EnsemblMetazoa" id="ACOM038207-RA">
    <property type="protein sequence ID" value="ACOM038207-PA.1"/>
    <property type="gene ID" value="ACOM038207"/>
</dbReference>
<organism evidence="2">
    <name type="scientific">Anopheles coluzzii</name>
    <name type="common">African malaria mosquito</name>
    <dbReference type="NCBI Taxonomy" id="1518534"/>
    <lineage>
        <taxon>Eukaryota</taxon>
        <taxon>Metazoa</taxon>
        <taxon>Ecdysozoa</taxon>
        <taxon>Arthropoda</taxon>
        <taxon>Hexapoda</taxon>
        <taxon>Insecta</taxon>
        <taxon>Pterygota</taxon>
        <taxon>Neoptera</taxon>
        <taxon>Endopterygota</taxon>
        <taxon>Diptera</taxon>
        <taxon>Nematocera</taxon>
        <taxon>Culicoidea</taxon>
        <taxon>Culicidae</taxon>
        <taxon>Anophelinae</taxon>
        <taxon>Anopheles</taxon>
    </lineage>
</organism>
<reference evidence="2" key="1">
    <citation type="submission" date="2022-08" db="UniProtKB">
        <authorList>
            <consortium name="EnsemblMetazoa"/>
        </authorList>
    </citation>
    <scope>IDENTIFICATION</scope>
</reference>
<feature type="compositionally biased region" description="Basic and acidic residues" evidence="1">
    <location>
        <begin position="33"/>
        <end position="51"/>
    </location>
</feature>
<evidence type="ECO:0000256" key="1">
    <source>
        <dbReference type="SAM" id="MobiDB-lite"/>
    </source>
</evidence>
<sequence length="239" mass="25488">MRSRSRSPSSLVWPSSDSSLAGGDSDVQAGLDESVRKDSDPEPDEPNSKPLEKMFYDHLVAGLCGRIGREFPRPATPTALPRHYGHLLDRCRTPDISGAQTPTGGRCSGKCFSTITGFSMYTGYGFSTCTTNGSGTCTIFVCSLRSVTRVFSCSPLELLLDVCFTFLLRRVSLTRSLAGLAPCGGSWFECTTSVPLSRSGSGRLGMCRGNAMSLRGLGLSDSPALITITVDNATRTSCN</sequence>
<proteinExistence type="predicted"/>
<evidence type="ECO:0000313" key="2">
    <source>
        <dbReference type="EnsemblMetazoa" id="ACOM038207-PA.1"/>
    </source>
</evidence>